<dbReference type="EMBL" id="JAROCY010000023">
    <property type="protein sequence ID" value="MDF8335261.1"/>
    <property type="molecule type" value="Genomic_DNA"/>
</dbReference>
<accession>A0ABT6CMW8</accession>
<dbReference type="CDD" id="cd03809">
    <property type="entry name" value="GT4_MtfB-like"/>
    <property type="match status" value="1"/>
</dbReference>
<organism evidence="2 3">
    <name type="scientific">Novosphingobium cyanobacteriorum</name>
    <dbReference type="NCBI Taxonomy" id="3024215"/>
    <lineage>
        <taxon>Bacteria</taxon>
        <taxon>Pseudomonadati</taxon>
        <taxon>Pseudomonadota</taxon>
        <taxon>Alphaproteobacteria</taxon>
        <taxon>Sphingomonadales</taxon>
        <taxon>Sphingomonadaceae</taxon>
        <taxon>Novosphingobium</taxon>
    </lineage>
</organism>
<keyword evidence="1" id="KW-0808">Transferase</keyword>
<dbReference type="Pfam" id="PF13692">
    <property type="entry name" value="Glyco_trans_1_4"/>
    <property type="match status" value="1"/>
</dbReference>
<evidence type="ECO:0000256" key="1">
    <source>
        <dbReference type="ARBA" id="ARBA00022679"/>
    </source>
</evidence>
<gene>
    <name evidence="2" type="ORF">POM99_18810</name>
</gene>
<name>A0ABT6CMW8_9SPHN</name>
<dbReference type="Proteomes" id="UP001222770">
    <property type="component" value="Unassembled WGS sequence"/>
</dbReference>
<protein>
    <submittedName>
        <fullName evidence="2">Glycosyltransferase family 1 protein</fullName>
    </submittedName>
</protein>
<sequence>MRRVVFNGKFTAGALNGVHRVSARLIQEVDALLAQAAEPDDPSFSVVVPRGGGDKIRLGVISVFEDDQPASQKWEQWRLPALAKGALLVNLANLAPVLHRPKVTMLHDAQFCRADSSYPWRQRLGYRLLTPLMARSSARVLTVSAFSGEELATHGITGKTPVEVLANGADHILEQDADPEALSRLGLAPGGYALMFGSGKAYKNNRVVFDAFAGGALAPLRLVVVGPSRDVLIAAGLTPLDDAVFAGSCDDRVLRALYEGAHALLFPSLTEGFGLPPVEAMVCGCPAIVAPCGAMPEVCGDAALYADAGAPATWAQQIRALADPGLRDRVVAAGRARGGRYTWARAGEQLLGVLRDLARRA</sequence>
<comment type="caution">
    <text evidence="2">The sequence shown here is derived from an EMBL/GenBank/DDBJ whole genome shotgun (WGS) entry which is preliminary data.</text>
</comment>
<dbReference type="PANTHER" id="PTHR46401">
    <property type="entry name" value="GLYCOSYLTRANSFERASE WBBK-RELATED"/>
    <property type="match status" value="1"/>
</dbReference>
<proteinExistence type="predicted"/>
<dbReference type="SUPFAM" id="SSF53756">
    <property type="entry name" value="UDP-Glycosyltransferase/glycogen phosphorylase"/>
    <property type="match status" value="1"/>
</dbReference>
<dbReference type="Gene3D" id="3.40.50.2000">
    <property type="entry name" value="Glycogen Phosphorylase B"/>
    <property type="match status" value="2"/>
</dbReference>
<dbReference type="RefSeq" id="WP_277280197.1">
    <property type="nucleotide sequence ID" value="NZ_JAROCY010000023.1"/>
</dbReference>
<dbReference type="PANTHER" id="PTHR46401:SF2">
    <property type="entry name" value="GLYCOSYLTRANSFERASE WBBK-RELATED"/>
    <property type="match status" value="1"/>
</dbReference>
<reference evidence="2 3" key="1">
    <citation type="submission" date="2023-03" db="EMBL/GenBank/DDBJ databases">
        <title>Novosphingobium cyanobacteriorum sp. nov., isolated from a eutrophic reservoir during the Microcystis bloom period.</title>
        <authorList>
            <person name="Kang M."/>
            <person name="Le V."/>
            <person name="Ko S.-R."/>
            <person name="Lee S.-A."/>
            <person name="Ahn C.-Y."/>
        </authorList>
    </citation>
    <scope>NUCLEOTIDE SEQUENCE [LARGE SCALE GENOMIC DNA]</scope>
    <source>
        <strain evidence="2 3">HBC54</strain>
    </source>
</reference>
<evidence type="ECO:0000313" key="2">
    <source>
        <dbReference type="EMBL" id="MDF8335261.1"/>
    </source>
</evidence>
<keyword evidence="3" id="KW-1185">Reference proteome</keyword>
<evidence type="ECO:0000313" key="3">
    <source>
        <dbReference type="Proteomes" id="UP001222770"/>
    </source>
</evidence>